<keyword evidence="2" id="KW-1185">Reference proteome</keyword>
<evidence type="ECO:0000313" key="1">
    <source>
        <dbReference type="EMBL" id="KAB8067784.1"/>
    </source>
</evidence>
<dbReference type="AlphaFoldDB" id="A0A5N5WKF2"/>
<organism evidence="1 2">
    <name type="scientific">Aspergillus leporis</name>
    <dbReference type="NCBI Taxonomy" id="41062"/>
    <lineage>
        <taxon>Eukaryota</taxon>
        <taxon>Fungi</taxon>
        <taxon>Dikarya</taxon>
        <taxon>Ascomycota</taxon>
        <taxon>Pezizomycotina</taxon>
        <taxon>Eurotiomycetes</taxon>
        <taxon>Eurotiomycetidae</taxon>
        <taxon>Eurotiales</taxon>
        <taxon>Aspergillaceae</taxon>
        <taxon>Aspergillus</taxon>
        <taxon>Aspergillus subgen. Circumdati</taxon>
    </lineage>
</organism>
<dbReference type="OrthoDB" id="4514828at2759"/>
<dbReference type="EMBL" id="ML732445">
    <property type="protein sequence ID" value="KAB8067784.1"/>
    <property type="molecule type" value="Genomic_DNA"/>
</dbReference>
<sequence>MVFQHIHIGFSRASFRRVQGLCQSAYVQHVRRFTYAVPFLQNRDLARGYDSAYAPFSVTSHPFLMTLEEQNEALEIDQQTLCDVVRRCPNLASIDVTFLPPAPGPFMKYRYAESTQRHMLAILSVLAASRRKPVHIQQVHIDLFHCLQSPDELGLRHCLEEGLAEVTDLKLRGQYRFWDTVLELDIFTHVALFTLSDSTVVYETLESMLRHRGHKVQQVTLDRVGLLPYPQLGYLSQSGTRQQIVSWLPTMRTRALQLLEIGGDPPLAGPTVDL</sequence>
<gene>
    <name evidence="1" type="ORF">BDV29DRAFT_163015</name>
</gene>
<accession>A0A5N5WKF2</accession>
<name>A0A5N5WKF2_9EURO</name>
<reference evidence="1 2" key="1">
    <citation type="submission" date="2019-04" db="EMBL/GenBank/DDBJ databases">
        <title>Friends and foes A comparative genomics study of 23 Aspergillus species from section Flavi.</title>
        <authorList>
            <consortium name="DOE Joint Genome Institute"/>
            <person name="Kjaerbolling I."/>
            <person name="Vesth T."/>
            <person name="Frisvad J.C."/>
            <person name="Nybo J.L."/>
            <person name="Theobald S."/>
            <person name="Kildgaard S."/>
            <person name="Isbrandt T."/>
            <person name="Kuo A."/>
            <person name="Sato A."/>
            <person name="Lyhne E.K."/>
            <person name="Kogle M.E."/>
            <person name="Wiebenga A."/>
            <person name="Kun R.S."/>
            <person name="Lubbers R.J."/>
            <person name="Makela M.R."/>
            <person name="Barry K."/>
            <person name="Chovatia M."/>
            <person name="Clum A."/>
            <person name="Daum C."/>
            <person name="Haridas S."/>
            <person name="He G."/>
            <person name="LaButti K."/>
            <person name="Lipzen A."/>
            <person name="Mondo S."/>
            <person name="Riley R."/>
            <person name="Salamov A."/>
            <person name="Simmons B.A."/>
            <person name="Magnuson J.K."/>
            <person name="Henrissat B."/>
            <person name="Mortensen U.H."/>
            <person name="Larsen T.O."/>
            <person name="Devries R.P."/>
            <person name="Grigoriev I.V."/>
            <person name="Machida M."/>
            <person name="Baker S.E."/>
            <person name="Andersen M.R."/>
        </authorList>
    </citation>
    <scope>NUCLEOTIDE SEQUENCE [LARGE SCALE GENOMIC DNA]</scope>
    <source>
        <strain evidence="1 2">CBS 151.66</strain>
    </source>
</reference>
<evidence type="ECO:0000313" key="2">
    <source>
        <dbReference type="Proteomes" id="UP000326565"/>
    </source>
</evidence>
<proteinExistence type="predicted"/>
<dbReference type="Proteomes" id="UP000326565">
    <property type="component" value="Unassembled WGS sequence"/>
</dbReference>
<protein>
    <submittedName>
        <fullName evidence="1">Uncharacterized protein</fullName>
    </submittedName>
</protein>